<dbReference type="GeneID" id="9226518"/>
<evidence type="ECO:0000256" key="1">
    <source>
        <dbReference type="SAM" id="MobiDB-lite"/>
    </source>
</evidence>
<organism evidence="2 3">
    <name type="scientific">Arthroderma otae (strain ATCC MYA-4605 / CBS 113480)</name>
    <name type="common">Microsporum canis</name>
    <dbReference type="NCBI Taxonomy" id="554155"/>
    <lineage>
        <taxon>Eukaryota</taxon>
        <taxon>Fungi</taxon>
        <taxon>Dikarya</taxon>
        <taxon>Ascomycota</taxon>
        <taxon>Pezizomycotina</taxon>
        <taxon>Eurotiomycetes</taxon>
        <taxon>Eurotiomycetidae</taxon>
        <taxon>Onygenales</taxon>
        <taxon>Arthrodermataceae</taxon>
        <taxon>Microsporum</taxon>
    </lineage>
</organism>
<feature type="region of interest" description="Disordered" evidence="1">
    <location>
        <begin position="1"/>
        <end position="124"/>
    </location>
</feature>
<dbReference type="HOGENOM" id="CLU_022766_0_0_1"/>
<dbReference type="PANTHER" id="PTHR37540">
    <property type="entry name" value="TRANSCRIPTION FACTOR (ACR-2), PUTATIVE-RELATED-RELATED"/>
    <property type="match status" value="1"/>
</dbReference>
<evidence type="ECO:0000313" key="3">
    <source>
        <dbReference type="Proteomes" id="UP000002035"/>
    </source>
</evidence>
<accession>C5FJD6</accession>
<protein>
    <recommendedName>
        <fullName evidence="4">Tachykinin family protein</fullName>
    </recommendedName>
</protein>
<dbReference type="AlphaFoldDB" id="C5FJD6"/>
<dbReference type="RefSeq" id="XP_002849442.1">
    <property type="nucleotide sequence ID" value="XM_002849396.1"/>
</dbReference>
<dbReference type="OrthoDB" id="3469225at2759"/>
<dbReference type="eggNOG" id="ENOG502SVZ7">
    <property type="taxonomic scope" value="Eukaryota"/>
</dbReference>
<feature type="compositionally biased region" description="Basic and acidic residues" evidence="1">
    <location>
        <begin position="55"/>
        <end position="84"/>
    </location>
</feature>
<keyword evidence="3" id="KW-1185">Reference proteome</keyword>
<sequence>MAPRSPIIVPTGLKLNASSNSSSASGGAPPTAPSRPSPEQYERPLFTFIGQDEESTLKGRKGSDTRKMIRSHVMRDVRRRERIAGLKRVSKKATAKKNESSSSDSPSTAARHREGALEVSTIGPFSNMKPPPSWITLRGSSLKGPHVYIFHNPLATPIYPTIDPMNTLKGCEGLGHVVSGLLSYISTTLIPMTFPIEARKDRETGKRLAIMMVAAVSSSASFFSQMTLSAAHRAIFEQHHSISLAGSDKEEAMLPDSTFYVMKAKCIAEMNQKLRDPDPMKAVDDTAIDIVTGLISSTLTLGLFEEAKVHWHGMKKIVDFRGGILNMAMQGSRGIGAILTCDLKAASTLVSRPIFPLAWQPQPLPPEVKVKVEPPPTSQLSNLANTLCANTHLSPKLVAILSEVRDVFFFEVFNRTDPSGLTTTEHEMFLMKGHEIEYELLDYPYRMAEAQDLPDKEIVNINPIESVTRLTALSYLSSCFVVSPPQSGTGRAMTKNLKDALSKCVSTPLTTLSSEDLSLLAWVAFISIASAYDPVIRTWLVEILHNIVIIQKWETWEEVEPIMNGYLFASQLHGHIWKKIWFEAQSFNAIREVDE</sequence>
<dbReference type="PANTHER" id="PTHR37540:SF5">
    <property type="entry name" value="TRANSCRIPTION FACTOR DOMAIN-CONTAINING PROTEIN"/>
    <property type="match status" value="1"/>
</dbReference>
<dbReference type="VEuPathDB" id="FungiDB:MCYG_02376"/>
<evidence type="ECO:0008006" key="4">
    <source>
        <dbReference type="Google" id="ProtNLM"/>
    </source>
</evidence>
<feature type="compositionally biased region" description="Low complexity" evidence="1">
    <location>
        <begin position="16"/>
        <end position="29"/>
    </location>
</feature>
<dbReference type="OMA" id="WRSIWDE"/>
<dbReference type="STRING" id="554155.C5FJD6"/>
<gene>
    <name evidence="2" type="ORF">MCYG_02376</name>
</gene>
<dbReference type="EMBL" id="DS995702">
    <property type="protein sequence ID" value="EEQ29557.1"/>
    <property type="molecule type" value="Genomic_DNA"/>
</dbReference>
<reference evidence="3" key="1">
    <citation type="journal article" date="2012" name="MBio">
        <title>Comparative genome analysis of Trichophyton rubrum and related dermatophytes reveals candidate genes involved in infection.</title>
        <authorList>
            <person name="Martinez D.A."/>
            <person name="Oliver B.G."/>
            <person name="Graeser Y."/>
            <person name="Goldberg J.M."/>
            <person name="Li W."/>
            <person name="Martinez-Rossi N.M."/>
            <person name="Monod M."/>
            <person name="Shelest E."/>
            <person name="Barton R.C."/>
            <person name="Birch E."/>
            <person name="Brakhage A.A."/>
            <person name="Chen Z."/>
            <person name="Gurr S.J."/>
            <person name="Heiman D."/>
            <person name="Heitman J."/>
            <person name="Kosti I."/>
            <person name="Rossi A."/>
            <person name="Saif S."/>
            <person name="Samalova M."/>
            <person name="Saunders C.W."/>
            <person name="Shea T."/>
            <person name="Summerbell R.C."/>
            <person name="Xu J."/>
            <person name="Young S."/>
            <person name="Zeng Q."/>
            <person name="Birren B.W."/>
            <person name="Cuomo C.A."/>
            <person name="White T.C."/>
        </authorList>
    </citation>
    <scope>NUCLEOTIDE SEQUENCE [LARGE SCALE GENOMIC DNA]</scope>
    <source>
        <strain evidence="3">ATCC MYA-4605 / CBS 113480</strain>
    </source>
</reference>
<evidence type="ECO:0000313" key="2">
    <source>
        <dbReference type="EMBL" id="EEQ29557.1"/>
    </source>
</evidence>
<dbReference type="Proteomes" id="UP000002035">
    <property type="component" value="Unassembled WGS sequence"/>
</dbReference>
<name>C5FJD6_ARTOC</name>
<proteinExistence type="predicted"/>